<protein>
    <submittedName>
        <fullName evidence="1">Uncharacterized protein</fullName>
    </submittedName>
</protein>
<dbReference type="Proteomes" id="UP000467214">
    <property type="component" value="Unassembled WGS sequence"/>
</dbReference>
<gene>
    <name evidence="1" type="ORF">GQF02_02505</name>
</gene>
<dbReference type="AlphaFoldDB" id="A0A845BHR1"/>
<keyword evidence="2" id="KW-1185">Reference proteome</keyword>
<evidence type="ECO:0000313" key="1">
    <source>
        <dbReference type="EMBL" id="MXR35845.1"/>
    </source>
</evidence>
<evidence type="ECO:0000313" key="2">
    <source>
        <dbReference type="Proteomes" id="UP000467214"/>
    </source>
</evidence>
<name>A0A845BHR1_9NEIS</name>
<comment type="caution">
    <text evidence="1">The sequence shown here is derived from an EMBL/GenBank/DDBJ whole genome shotgun (WGS) entry which is preliminary data.</text>
</comment>
<dbReference type="EMBL" id="WSSB01000001">
    <property type="protein sequence ID" value="MXR35845.1"/>
    <property type="molecule type" value="Genomic_DNA"/>
</dbReference>
<organism evidence="1 2">
    <name type="scientific">Craterilacuibacter sinensis</name>
    <dbReference type="NCBI Taxonomy" id="2686017"/>
    <lineage>
        <taxon>Bacteria</taxon>
        <taxon>Pseudomonadati</taxon>
        <taxon>Pseudomonadota</taxon>
        <taxon>Betaproteobacteria</taxon>
        <taxon>Neisseriales</taxon>
        <taxon>Neisseriaceae</taxon>
        <taxon>Craterilacuibacter</taxon>
    </lineage>
</organism>
<dbReference type="RefSeq" id="WP_220789278.1">
    <property type="nucleotide sequence ID" value="NZ_WSSB01000001.1"/>
</dbReference>
<reference evidence="1 2" key="1">
    <citation type="submission" date="2019-12" db="EMBL/GenBank/DDBJ databases">
        <title>Neisseriaceae gen. nov. sp. Genome sequencing and assembly.</title>
        <authorList>
            <person name="Liu Z."/>
            <person name="Li A."/>
        </authorList>
    </citation>
    <scope>NUCLEOTIDE SEQUENCE [LARGE SCALE GENOMIC DNA]</scope>
    <source>
        <strain evidence="1 2">B2N2-7</strain>
    </source>
</reference>
<accession>A0A845BHR1</accession>
<sequence>MPNLDRERLSAMFTPVFTREHEQLFLLLTDAVITGHPQQRLDQRLHTHNINASLAGAAYRLLQPCLPLIECTRLQLPAPASCSALSLLFLQPHELVLFRPRQTLALVVRIE</sequence>
<proteinExistence type="predicted"/>